<dbReference type="Gene3D" id="2.120.10.80">
    <property type="entry name" value="Kelch-type beta propeller"/>
    <property type="match status" value="1"/>
</dbReference>
<protein>
    <recommendedName>
        <fullName evidence="3">F-box domain-containing protein</fullName>
    </recommendedName>
</protein>
<proteinExistence type="predicted"/>
<dbReference type="Proteomes" id="UP001516023">
    <property type="component" value="Unassembled WGS sequence"/>
</dbReference>
<reference evidence="1 2" key="1">
    <citation type="journal article" date="2020" name="G3 (Bethesda)">
        <title>Improved Reference Genome for Cyclotella cryptica CCMP332, a Model for Cell Wall Morphogenesis, Salinity Adaptation, and Lipid Production in Diatoms (Bacillariophyta).</title>
        <authorList>
            <person name="Roberts W.R."/>
            <person name="Downey K.M."/>
            <person name="Ruck E.C."/>
            <person name="Traller J.C."/>
            <person name="Alverson A.J."/>
        </authorList>
    </citation>
    <scope>NUCLEOTIDE SEQUENCE [LARGE SCALE GENOMIC DNA]</scope>
    <source>
        <strain evidence="1 2">CCMP332</strain>
    </source>
</reference>
<evidence type="ECO:0000313" key="1">
    <source>
        <dbReference type="EMBL" id="KAL3799929.1"/>
    </source>
</evidence>
<comment type="caution">
    <text evidence="1">The sequence shown here is derived from an EMBL/GenBank/DDBJ whole genome shotgun (WGS) entry which is preliminary data.</text>
</comment>
<sequence length="456" mass="51120">MDTVIGWDTFMPCEWLVSKTFPYHSINDLRSLRAVNTALKGAIDSFVDALPGNFQAILGTRAFSVLSSYLSLNDFCNLNIVSKGCRFSVRAHSTSLPHDVRALVSSWCRKNHFALLMYSLECYHPRHPDSVLYHPPFLKLSLGPMTFDKHTMKLKGQPLQEVEVNNSPPPNLGRMKPFVCAANDSGSAIFYCGGESFVDGNHDETWLSPIHLSHAYTATSGLFDTSTGLWRQLPPMPEPRSGGVACRIGRRVFVFGGFEPVINLFGVNVYDRPSSDFVLVFDLDDEQWILDHGIEDYQGGYDEFQAAVAVDTETAVIMRRRQVLSLNIKRSKWTRLPDLPMRVGAIIACHIIEHPTLIGPTLVAVGKNSWATLLLSTPREEEAKDSRWEIEPDLCGFGLKVMRFHKNTFQVFSGSSWTWMESDDITRTSYYGGRLLITRSNHGPTVGFVQCSLKAC</sequence>
<keyword evidence="2" id="KW-1185">Reference proteome</keyword>
<gene>
    <name evidence="1" type="ORF">HJC23_007402</name>
</gene>
<evidence type="ECO:0008006" key="3">
    <source>
        <dbReference type="Google" id="ProtNLM"/>
    </source>
</evidence>
<evidence type="ECO:0000313" key="2">
    <source>
        <dbReference type="Proteomes" id="UP001516023"/>
    </source>
</evidence>
<dbReference type="AlphaFoldDB" id="A0ABD3QHP6"/>
<organism evidence="1 2">
    <name type="scientific">Cyclotella cryptica</name>
    <dbReference type="NCBI Taxonomy" id="29204"/>
    <lineage>
        <taxon>Eukaryota</taxon>
        <taxon>Sar</taxon>
        <taxon>Stramenopiles</taxon>
        <taxon>Ochrophyta</taxon>
        <taxon>Bacillariophyta</taxon>
        <taxon>Coscinodiscophyceae</taxon>
        <taxon>Thalassiosirophycidae</taxon>
        <taxon>Stephanodiscales</taxon>
        <taxon>Stephanodiscaceae</taxon>
        <taxon>Cyclotella</taxon>
    </lineage>
</organism>
<dbReference type="EMBL" id="JABMIG020000035">
    <property type="protein sequence ID" value="KAL3799929.1"/>
    <property type="molecule type" value="Genomic_DNA"/>
</dbReference>
<dbReference type="SUPFAM" id="SSF117281">
    <property type="entry name" value="Kelch motif"/>
    <property type="match status" value="1"/>
</dbReference>
<accession>A0ABD3QHP6</accession>
<name>A0ABD3QHP6_9STRA</name>
<dbReference type="InterPro" id="IPR015915">
    <property type="entry name" value="Kelch-typ_b-propeller"/>
</dbReference>